<comment type="subcellular location">
    <subcellularLocation>
        <location evidence="3 16">Cytoplasm</location>
    </subcellularLocation>
</comment>
<accession>A0A194AF39</accession>
<comment type="caution">
    <text evidence="17">The sequence shown here is derived from an EMBL/GenBank/DDBJ whole genome shotgun (WGS) entry which is preliminary data.</text>
</comment>
<reference evidence="18" key="1">
    <citation type="submission" date="2016-06" db="EMBL/GenBank/DDBJ databases">
        <title>Draft genome sequence of Desulfoplanes formicivorans strain Pf12B.</title>
        <authorList>
            <person name="Watanabe M."/>
            <person name="Kojima H."/>
            <person name="Fukui M."/>
        </authorList>
    </citation>
    <scope>NUCLEOTIDE SEQUENCE [LARGE SCALE GENOMIC DNA]</scope>
    <source>
        <strain evidence="18">Pf12B</strain>
    </source>
</reference>
<dbReference type="Proteomes" id="UP000095200">
    <property type="component" value="Unassembled WGS sequence"/>
</dbReference>
<dbReference type="SUPFAM" id="SSF53067">
    <property type="entry name" value="Actin-like ATPase domain"/>
    <property type="match status" value="2"/>
</dbReference>
<evidence type="ECO:0000256" key="13">
    <source>
        <dbReference type="ARBA" id="ARBA00022993"/>
    </source>
</evidence>
<dbReference type="GO" id="GO:0046872">
    <property type="term" value="F:metal ion binding"/>
    <property type="evidence" value="ECO:0007669"/>
    <property type="project" value="UniProtKB-KW"/>
</dbReference>
<dbReference type="Pfam" id="PF03309">
    <property type="entry name" value="Pan_kinase"/>
    <property type="match status" value="1"/>
</dbReference>
<dbReference type="AlphaFoldDB" id="A0A194AF39"/>
<comment type="subunit">
    <text evidence="5 16">Homodimer.</text>
</comment>
<dbReference type="UniPathway" id="UPA00241">
    <property type="reaction ID" value="UER00352"/>
</dbReference>
<feature type="binding site" evidence="16">
    <location>
        <position position="102"/>
    </location>
    <ligand>
        <name>substrate</name>
    </ligand>
</feature>
<comment type="function">
    <text evidence="16">Catalyzes the phosphorylation of pantothenate (Pan), the first step in CoA biosynthesis.</text>
</comment>
<dbReference type="PANTHER" id="PTHR34265:SF1">
    <property type="entry name" value="TYPE III PANTOTHENATE KINASE"/>
    <property type="match status" value="1"/>
</dbReference>
<dbReference type="HAMAP" id="MF_01274">
    <property type="entry name" value="Pantothen_kinase_3"/>
    <property type="match status" value="1"/>
</dbReference>
<dbReference type="EC" id="2.7.1.33" evidence="6 16"/>
<evidence type="ECO:0000256" key="4">
    <source>
        <dbReference type="ARBA" id="ARBA00005225"/>
    </source>
</evidence>
<evidence type="ECO:0000256" key="9">
    <source>
        <dbReference type="ARBA" id="ARBA00022741"/>
    </source>
</evidence>
<evidence type="ECO:0000256" key="11">
    <source>
        <dbReference type="ARBA" id="ARBA00022840"/>
    </source>
</evidence>
<sequence>MTNPLFLFDLGNTNMKISLASLRGVEKSLVVPTREYTSDSLGLLLRDACSFFAIAPDQVRAWVVSSVVPPLDRILVGAAQRFFACPIYFVPHDIPLAIENRYARPREVGADRLVAAFAGRRLFEDKTLILIDFGTATTFDCVQDNAYLGGLICPGVLSSVRALGTTTAKLPQISLETTGSEVEIGRDTATSLNQGIVHGFAAMVEGLTDRLKKSLGDDRAVIVATGGFAEKIVSVCSGIDHVQPDLLMQGLRMAYRDMIREQGEGR</sequence>
<keyword evidence="10 16" id="KW-0418">Kinase</keyword>
<evidence type="ECO:0000256" key="2">
    <source>
        <dbReference type="ARBA" id="ARBA00001958"/>
    </source>
</evidence>
<keyword evidence="12 16" id="KW-0630">Potassium</keyword>
<keyword evidence="9 16" id="KW-0547">Nucleotide-binding</keyword>
<comment type="cofactor">
    <cofactor evidence="2">
        <name>K(+)</name>
        <dbReference type="ChEBI" id="CHEBI:29103"/>
    </cofactor>
</comment>
<evidence type="ECO:0000256" key="12">
    <source>
        <dbReference type="ARBA" id="ARBA00022958"/>
    </source>
</evidence>
<dbReference type="GO" id="GO:0015937">
    <property type="term" value="P:coenzyme A biosynthetic process"/>
    <property type="evidence" value="ECO:0007669"/>
    <property type="project" value="UniProtKB-UniRule"/>
</dbReference>
<evidence type="ECO:0000256" key="16">
    <source>
        <dbReference type="HAMAP-Rule" id="MF_01274"/>
    </source>
</evidence>
<comment type="cofactor">
    <cofactor evidence="16">
        <name>NH4(+)</name>
        <dbReference type="ChEBI" id="CHEBI:28938"/>
    </cofactor>
    <cofactor evidence="16">
        <name>K(+)</name>
        <dbReference type="ChEBI" id="CHEBI:29103"/>
    </cofactor>
    <text evidence="16">A monovalent cation. Ammonium or potassium.</text>
</comment>
<evidence type="ECO:0000313" key="18">
    <source>
        <dbReference type="Proteomes" id="UP000095200"/>
    </source>
</evidence>
<dbReference type="EMBL" id="BDFE01000008">
    <property type="protein sequence ID" value="GAU07948.1"/>
    <property type="molecule type" value="Genomic_DNA"/>
</dbReference>
<dbReference type="InterPro" id="IPR004619">
    <property type="entry name" value="Type_III_PanK"/>
</dbReference>
<proteinExistence type="inferred from homology"/>
<name>A0A194AF39_9BACT</name>
<comment type="pathway">
    <text evidence="4 16">Cofactor biosynthesis; coenzyme A biosynthesis; CoA from (R)-pantothenate: step 1/5.</text>
</comment>
<dbReference type="NCBIfam" id="TIGR00671">
    <property type="entry name" value="baf"/>
    <property type="match status" value="1"/>
</dbReference>
<dbReference type="PANTHER" id="PTHR34265">
    <property type="entry name" value="TYPE III PANTOTHENATE KINASE"/>
    <property type="match status" value="1"/>
</dbReference>
<dbReference type="STRING" id="1592317.DPF_0647"/>
<keyword evidence="13 16" id="KW-0173">Coenzyme A biosynthesis</keyword>
<dbReference type="Gene3D" id="3.30.420.40">
    <property type="match status" value="2"/>
</dbReference>
<feature type="binding site" evidence="16">
    <location>
        <position position="188"/>
    </location>
    <ligand>
        <name>substrate</name>
    </ligand>
</feature>
<dbReference type="NCBIfam" id="NF009855">
    <property type="entry name" value="PRK13321.1"/>
    <property type="match status" value="1"/>
</dbReference>
<protein>
    <recommendedName>
        <fullName evidence="15 16">Type III pantothenate kinase</fullName>
        <ecNumber evidence="6 16">2.7.1.33</ecNumber>
    </recommendedName>
    <alternativeName>
        <fullName evidence="16">PanK-III</fullName>
    </alternativeName>
    <alternativeName>
        <fullName evidence="16">Pantothenic acid kinase</fullName>
    </alternativeName>
</protein>
<feature type="binding site" evidence="16">
    <location>
        <begin position="9"/>
        <end position="16"/>
    </location>
    <ligand>
        <name>ATP</name>
        <dbReference type="ChEBI" id="CHEBI:30616"/>
    </ligand>
</feature>
<evidence type="ECO:0000256" key="7">
    <source>
        <dbReference type="ARBA" id="ARBA00022490"/>
    </source>
</evidence>
<dbReference type="GO" id="GO:0005524">
    <property type="term" value="F:ATP binding"/>
    <property type="evidence" value="ECO:0007669"/>
    <property type="project" value="UniProtKB-UniRule"/>
</dbReference>
<comment type="similarity">
    <text evidence="14 16">Belongs to the type III pantothenate kinase family.</text>
</comment>
<feature type="active site" description="Proton acceptor" evidence="16">
    <location>
        <position position="111"/>
    </location>
</feature>
<evidence type="ECO:0000256" key="5">
    <source>
        <dbReference type="ARBA" id="ARBA00011738"/>
    </source>
</evidence>
<evidence type="ECO:0000256" key="3">
    <source>
        <dbReference type="ARBA" id="ARBA00004496"/>
    </source>
</evidence>
<evidence type="ECO:0000256" key="1">
    <source>
        <dbReference type="ARBA" id="ARBA00001206"/>
    </source>
</evidence>
<evidence type="ECO:0000313" key="17">
    <source>
        <dbReference type="EMBL" id="GAU07948.1"/>
    </source>
</evidence>
<comment type="catalytic activity">
    <reaction evidence="1 16">
        <text>(R)-pantothenate + ATP = (R)-4'-phosphopantothenate + ADP + H(+)</text>
        <dbReference type="Rhea" id="RHEA:16373"/>
        <dbReference type="ChEBI" id="CHEBI:10986"/>
        <dbReference type="ChEBI" id="CHEBI:15378"/>
        <dbReference type="ChEBI" id="CHEBI:29032"/>
        <dbReference type="ChEBI" id="CHEBI:30616"/>
        <dbReference type="ChEBI" id="CHEBI:456216"/>
        <dbReference type="EC" id="2.7.1.33"/>
    </reaction>
</comment>
<keyword evidence="7 16" id="KW-0963">Cytoplasm</keyword>
<evidence type="ECO:0000256" key="14">
    <source>
        <dbReference type="ARBA" id="ARBA00038036"/>
    </source>
</evidence>
<feature type="binding site" evidence="16">
    <location>
        <position position="135"/>
    </location>
    <ligand>
        <name>ATP</name>
        <dbReference type="ChEBI" id="CHEBI:30616"/>
    </ligand>
</feature>
<keyword evidence="16" id="KW-0479">Metal-binding</keyword>
<evidence type="ECO:0000256" key="8">
    <source>
        <dbReference type="ARBA" id="ARBA00022679"/>
    </source>
</evidence>
<gene>
    <name evidence="16" type="primary">coaX</name>
    <name evidence="17" type="ORF">DPF_0647</name>
</gene>
<organism evidence="17 18">
    <name type="scientific">Desulfoplanes formicivorans</name>
    <dbReference type="NCBI Taxonomy" id="1592317"/>
    <lineage>
        <taxon>Bacteria</taxon>
        <taxon>Pseudomonadati</taxon>
        <taxon>Thermodesulfobacteriota</taxon>
        <taxon>Desulfovibrionia</taxon>
        <taxon>Desulfovibrionales</taxon>
        <taxon>Desulfoplanaceae</taxon>
        <taxon>Desulfoplanes</taxon>
    </lineage>
</organism>
<dbReference type="RefSeq" id="WP_231702117.1">
    <property type="nucleotide sequence ID" value="NZ_BDFE01000008.1"/>
</dbReference>
<dbReference type="GO" id="GO:0004594">
    <property type="term" value="F:pantothenate kinase activity"/>
    <property type="evidence" value="ECO:0007669"/>
    <property type="project" value="UniProtKB-UniRule"/>
</dbReference>
<keyword evidence="11 16" id="KW-0067">ATP-binding</keyword>
<dbReference type="InterPro" id="IPR043129">
    <property type="entry name" value="ATPase_NBD"/>
</dbReference>
<feature type="binding site" evidence="16">
    <location>
        <begin position="109"/>
        <end position="112"/>
    </location>
    <ligand>
        <name>substrate</name>
    </ligand>
</feature>
<evidence type="ECO:0000256" key="6">
    <source>
        <dbReference type="ARBA" id="ARBA00012102"/>
    </source>
</evidence>
<dbReference type="GO" id="GO:0005737">
    <property type="term" value="C:cytoplasm"/>
    <property type="evidence" value="ECO:0007669"/>
    <property type="project" value="UniProtKB-SubCell"/>
</dbReference>
<keyword evidence="8 16" id="KW-0808">Transferase</keyword>
<evidence type="ECO:0000256" key="10">
    <source>
        <dbReference type="ARBA" id="ARBA00022777"/>
    </source>
</evidence>
<evidence type="ECO:0000256" key="15">
    <source>
        <dbReference type="ARBA" id="ARBA00040883"/>
    </source>
</evidence>
<keyword evidence="18" id="KW-1185">Reference proteome</keyword>
<feature type="binding site" evidence="16">
    <location>
        <position position="132"/>
    </location>
    <ligand>
        <name>K(+)</name>
        <dbReference type="ChEBI" id="CHEBI:29103"/>
    </ligand>
</feature>
<dbReference type="CDD" id="cd24015">
    <property type="entry name" value="ASKHA_NBD_PanK-III"/>
    <property type="match status" value="1"/>
</dbReference>